<dbReference type="EMBL" id="JABFTX010000001">
    <property type="protein sequence ID" value="MCE8001305.1"/>
    <property type="molecule type" value="Genomic_DNA"/>
</dbReference>
<evidence type="ECO:0000313" key="2">
    <source>
        <dbReference type="EMBL" id="MCE8001305.1"/>
    </source>
</evidence>
<gene>
    <name evidence="2" type="ORF">HOP53_00465</name>
</gene>
<evidence type="ECO:0008006" key="4">
    <source>
        <dbReference type="Google" id="ProtNLM"/>
    </source>
</evidence>
<proteinExistence type="predicted"/>
<name>A0ABS8ZZL9_9GAMM</name>
<comment type="caution">
    <text evidence="2">The sequence shown here is derived from an EMBL/GenBank/DDBJ whole genome shotgun (WGS) entry which is preliminary data.</text>
</comment>
<evidence type="ECO:0000256" key="1">
    <source>
        <dbReference type="SAM" id="SignalP"/>
    </source>
</evidence>
<keyword evidence="3" id="KW-1185">Reference proteome</keyword>
<organism evidence="2 3">
    <name type="scientific">Billgrantia ethanolica</name>
    <dbReference type="NCBI Taxonomy" id="2733486"/>
    <lineage>
        <taxon>Bacteria</taxon>
        <taxon>Pseudomonadati</taxon>
        <taxon>Pseudomonadota</taxon>
        <taxon>Gammaproteobacteria</taxon>
        <taxon>Oceanospirillales</taxon>
        <taxon>Halomonadaceae</taxon>
        <taxon>Billgrantia</taxon>
    </lineage>
</organism>
<sequence>MTATGVIASMCLLGMTQAQAQDNNRITLGAVAGTTGVGADVAWRFSERLGVSARYTGGLDWSTDYSTDDVDYEGDISLAAGKLTLDYYPFASGFFLSAGVMLPDMDANVVGRPRNDTYEFNGRTYDAALLGTLNGTLTLADGVQPYAGLGWRQSHRSGFGFFTEVGVMATDVNVSLSTSEGYENLDNPFSAQLRSDIRQEERRLEDEAKKWPVYPVAVIGVSYTF</sequence>
<accession>A0ABS8ZZL9</accession>
<dbReference type="Proteomes" id="UP001320168">
    <property type="component" value="Unassembled WGS sequence"/>
</dbReference>
<reference evidence="2 3" key="1">
    <citation type="journal article" date="2021" name="Front. Microbiol.">
        <title>Aerobic Denitrification and Heterotrophic Sulfur Oxidation in the Genus Halomonas Revealed by Six Novel Species Characterizations and Genome-Based Analysis.</title>
        <authorList>
            <person name="Wang L."/>
            <person name="Shao Z."/>
        </authorList>
    </citation>
    <scope>NUCLEOTIDE SEQUENCE [LARGE SCALE GENOMIC DNA]</scope>
    <source>
        <strain evidence="2 3">MCCC 1A11081</strain>
    </source>
</reference>
<protein>
    <recommendedName>
        <fullName evidence="4">Outer membrane protein domain-containing protein</fullName>
    </recommendedName>
</protein>
<dbReference type="Gene3D" id="2.40.160.170">
    <property type="match status" value="1"/>
</dbReference>
<evidence type="ECO:0000313" key="3">
    <source>
        <dbReference type="Proteomes" id="UP001320168"/>
    </source>
</evidence>
<feature type="chain" id="PRO_5046387593" description="Outer membrane protein domain-containing protein" evidence="1">
    <location>
        <begin position="21"/>
        <end position="225"/>
    </location>
</feature>
<feature type="signal peptide" evidence="1">
    <location>
        <begin position="1"/>
        <end position="20"/>
    </location>
</feature>
<keyword evidence="1" id="KW-0732">Signal</keyword>